<dbReference type="AlphaFoldDB" id="D2QTA4"/>
<evidence type="ECO:0000313" key="2">
    <source>
        <dbReference type="Proteomes" id="UP000002028"/>
    </source>
</evidence>
<gene>
    <name evidence="1" type="ordered locus">Slin_6074</name>
</gene>
<keyword evidence="2" id="KW-1185">Reference proteome</keyword>
<accession>D2QTA4</accession>
<dbReference type="Proteomes" id="UP000002028">
    <property type="component" value="Chromosome"/>
</dbReference>
<dbReference type="EMBL" id="CP001769">
    <property type="protein sequence ID" value="ADB42036.1"/>
    <property type="molecule type" value="Genomic_DNA"/>
</dbReference>
<proteinExistence type="predicted"/>
<sequence>MAIDDFYNHFNDLPSATQRVDLLWEILVKKDQRLIRRLVYLIKNPLLVENHNRFAAVLRELNQERFIQPLFDLITETLPQEPEWIYEYLLILKGLVNGVGKGFQLNQQQTRVLVDWIVSPERGSTSGTASEIVLITARNDVSKQVFIDSIQDSTLPFYTRLYALEGLIRHYNLTYKPLFEQVLEQEKDSNFKRFLAERIDDLKNGYEANVNH</sequence>
<name>D2QTA4_SPILD</name>
<organism evidence="1 2">
    <name type="scientific">Spirosoma linguale (strain ATCC 33905 / DSM 74 / LMG 10896 / Claus 1)</name>
    <dbReference type="NCBI Taxonomy" id="504472"/>
    <lineage>
        <taxon>Bacteria</taxon>
        <taxon>Pseudomonadati</taxon>
        <taxon>Bacteroidota</taxon>
        <taxon>Cytophagia</taxon>
        <taxon>Cytophagales</taxon>
        <taxon>Cytophagaceae</taxon>
        <taxon>Spirosoma</taxon>
    </lineage>
</organism>
<dbReference type="HOGENOM" id="CLU_1299100_0_0_10"/>
<dbReference type="RefSeq" id="WP_012930524.1">
    <property type="nucleotide sequence ID" value="NC_013730.1"/>
</dbReference>
<dbReference type="KEGG" id="sli:Slin_6074"/>
<protein>
    <submittedName>
        <fullName evidence="1">Uncharacterized protein</fullName>
    </submittedName>
</protein>
<evidence type="ECO:0000313" key="1">
    <source>
        <dbReference type="EMBL" id="ADB42036.1"/>
    </source>
</evidence>
<reference evidence="1 2" key="1">
    <citation type="journal article" date="2010" name="Stand. Genomic Sci.">
        <title>Complete genome sequence of Spirosoma linguale type strain (1).</title>
        <authorList>
            <person name="Lail K."/>
            <person name="Sikorski J."/>
            <person name="Saunders E."/>
            <person name="Lapidus A."/>
            <person name="Glavina Del Rio T."/>
            <person name="Copeland A."/>
            <person name="Tice H."/>
            <person name="Cheng J.-F."/>
            <person name="Lucas S."/>
            <person name="Nolan M."/>
            <person name="Bruce D."/>
            <person name="Goodwin L."/>
            <person name="Pitluck S."/>
            <person name="Ivanova N."/>
            <person name="Mavromatis K."/>
            <person name="Ovchinnikova G."/>
            <person name="Pati A."/>
            <person name="Chen A."/>
            <person name="Palaniappan K."/>
            <person name="Land M."/>
            <person name="Hauser L."/>
            <person name="Chang Y.-J."/>
            <person name="Jeffries C.D."/>
            <person name="Chain P."/>
            <person name="Brettin T."/>
            <person name="Detter J.C."/>
            <person name="Schuetze A."/>
            <person name="Rohde M."/>
            <person name="Tindall B.J."/>
            <person name="Goeker M."/>
            <person name="Bristow J."/>
            <person name="Eisen J.A."/>
            <person name="Markowitz V."/>
            <person name="Hugenholtz P."/>
            <person name="Kyrpides N.C."/>
            <person name="Klenk H.-P."/>
            <person name="Chen F."/>
        </authorList>
    </citation>
    <scope>NUCLEOTIDE SEQUENCE [LARGE SCALE GENOMIC DNA]</scope>
    <source>
        <strain evidence="2">ATCC 33905 / DSM 74 / LMG 10896 / Claus 1</strain>
    </source>
</reference>